<evidence type="ECO:0000256" key="1">
    <source>
        <dbReference type="SAM" id="MobiDB-lite"/>
    </source>
</evidence>
<organism evidence="2 3">
    <name type="scientific">Pseudomonas putida</name>
    <name type="common">Arthrobacter siderocapsulatus</name>
    <dbReference type="NCBI Taxonomy" id="303"/>
    <lineage>
        <taxon>Bacteria</taxon>
        <taxon>Pseudomonadati</taxon>
        <taxon>Pseudomonadota</taxon>
        <taxon>Gammaproteobacteria</taxon>
        <taxon>Pseudomonadales</taxon>
        <taxon>Pseudomonadaceae</taxon>
        <taxon>Pseudomonas</taxon>
    </lineage>
</organism>
<dbReference type="Gene3D" id="3.90.175.10">
    <property type="entry name" value="Diphtheria Toxin, domain 1"/>
    <property type="match status" value="1"/>
</dbReference>
<name>A0A4D6X2Y8_PSEPU</name>
<dbReference type="EMBL" id="CP039371">
    <property type="protein sequence ID" value="QCI10283.1"/>
    <property type="molecule type" value="Genomic_DNA"/>
</dbReference>
<dbReference type="Proteomes" id="UP000298551">
    <property type="component" value="Chromosome"/>
</dbReference>
<dbReference type="NCBIfam" id="TIGR03696">
    <property type="entry name" value="Rhs_assc_core"/>
    <property type="match status" value="1"/>
</dbReference>
<sequence>MPQGENRAYSAYGYATDQSFSETLSGFKGELYLAVLGSYLLGNGYRIYSPHLLRFLSPDSCSPFAEGGLNHYAYCLADPINYVDPSGQFSVKQLLSRRTQPRRNSLASAGARERHPIQLAQPQPGSTQGRSVPDGFELVGYHGSSKKYQASLEAGIKPRPGDDNTMGAGFYFSSRHDIASMYGAHGPGNQHVYGVYARNFKHLEQGRDFDYLGGSKELFVVRERAFANFAVRAQIEGKLIRRNSYTKEHI</sequence>
<feature type="region of interest" description="Disordered" evidence="1">
    <location>
        <begin position="94"/>
        <end position="134"/>
    </location>
</feature>
<evidence type="ECO:0000313" key="3">
    <source>
        <dbReference type="Proteomes" id="UP000298551"/>
    </source>
</evidence>
<dbReference type="OrthoDB" id="6882420at2"/>
<evidence type="ECO:0000313" key="2">
    <source>
        <dbReference type="EMBL" id="QCI10283.1"/>
    </source>
</evidence>
<dbReference type="AlphaFoldDB" id="A0A4D6X2Y8"/>
<protein>
    <submittedName>
        <fullName evidence="2">RHS repeat-associated core domain-containing protein</fullName>
    </submittedName>
</protein>
<dbReference type="RefSeq" id="WP_136912564.1">
    <property type="nucleotide sequence ID" value="NZ_CP039371.1"/>
</dbReference>
<reference evidence="3" key="1">
    <citation type="submission" date="2019-04" db="EMBL/GenBank/DDBJ databases">
        <title>Genome sequence of Pseudomonas putida 1290, an auxin catabolizing strain.</title>
        <authorList>
            <person name="Laird T.S."/>
            <person name="Leveau J.H.J."/>
        </authorList>
    </citation>
    <scope>NUCLEOTIDE SEQUENCE [LARGE SCALE GENOMIC DNA]</scope>
    <source>
        <strain evidence="3">1290</strain>
    </source>
</reference>
<feature type="compositionally biased region" description="Polar residues" evidence="1">
    <location>
        <begin position="94"/>
        <end position="107"/>
    </location>
</feature>
<accession>A0A4D6X2Y8</accession>
<dbReference type="InterPro" id="IPR022385">
    <property type="entry name" value="Rhs_assc_core"/>
</dbReference>
<proteinExistence type="predicted"/>
<dbReference type="Gene3D" id="2.180.10.10">
    <property type="entry name" value="RHS repeat-associated core"/>
    <property type="match status" value="1"/>
</dbReference>
<dbReference type="SUPFAM" id="SSF56399">
    <property type="entry name" value="ADP-ribosylation"/>
    <property type="match status" value="1"/>
</dbReference>
<feature type="compositionally biased region" description="Polar residues" evidence="1">
    <location>
        <begin position="120"/>
        <end position="130"/>
    </location>
</feature>
<gene>
    <name evidence="2" type="ORF">E6B08_02100</name>
</gene>